<evidence type="ECO:0000313" key="1">
    <source>
        <dbReference type="EMBL" id="PIZ46479.1"/>
    </source>
</evidence>
<gene>
    <name evidence="1" type="ORF">COY32_03215</name>
</gene>
<protein>
    <submittedName>
        <fullName evidence="1">Uncharacterized protein</fullName>
    </submittedName>
</protein>
<organism evidence="1 2">
    <name type="scientific">candidate division WWE3 bacterium CG_4_10_14_0_2_um_filter_41_14</name>
    <dbReference type="NCBI Taxonomy" id="1975072"/>
    <lineage>
        <taxon>Bacteria</taxon>
        <taxon>Katanobacteria</taxon>
    </lineage>
</organism>
<dbReference type="EMBL" id="PFNL01000097">
    <property type="protein sequence ID" value="PIZ46479.1"/>
    <property type="molecule type" value="Genomic_DNA"/>
</dbReference>
<name>A0A2M7TJ80_UNCKA</name>
<accession>A0A2M7TJ80</accession>
<dbReference type="AlphaFoldDB" id="A0A2M7TJ80"/>
<reference evidence="2" key="1">
    <citation type="submission" date="2017-09" db="EMBL/GenBank/DDBJ databases">
        <title>Depth-based differentiation of microbial function through sediment-hosted aquifers and enrichment of novel symbionts in the deep terrestrial subsurface.</title>
        <authorList>
            <person name="Probst A.J."/>
            <person name="Ladd B."/>
            <person name="Jarett J.K."/>
            <person name="Geller-Mcgrath D.E."/>
            <person name="Sieber C.M.K."/>
            <person name="Emerson J.B."/>
            <person name="Anantharaman K."/>
            <person name="Thomas B.C."/>
            <person name="Malmstrom R."/>
            <person name="Stieglmeier M."/>
            <person name="Klingl A."/>
            <person name="Woyke T."/>
            <person name="Ryan C.M."/>
            <person name="Banfield J.F."/>
        </authorList>
    </citation>
    <scope>NUCLEOTIDE SEQUENCE [LARGE SCALE GENOMIC DNA]</scope>
</reference>
<comment type="caution">
    <text evidence="1">The sequence shown here is derived from an EMBL/GenBank/DDBJ whole genome shotgun (WGS) entry which is preliminary data.</text>
</comment>
<sequence length="64" mass="7111">MVEDIILQKLIKEYGIEGVLLALADVCEIAQEQSTGVFVDLKGAQKYSFCATELHELLDRLPTT</sequence>
<evidence type="ECO:0000313" key="2">
    <source>
        <dbReference type="Proteomes" id="UP000228920"/>
    </source>
</evidence>
<dbReference type="Proteomes" id="UP000228920">
    <property type="component" value="Unassembled WGS sequence"/>
</dbReference>
<proteinExistence type="predicted"/>